<dbReference type="PROSITE" id="PS51257">
    <property type="entry name" value="PROKAR_LIPOPROTEIN"/>
    <property type="match status" value="1"/>
</dbReference>
<sequence>MKKSLFFIVVAVLLLTGCRSVSVLSLDVWRPAKVTFPPTVTRLTVVNNSAEPEEKEGNRYKDISAKEFTLVVPHDSTTYRLAENIAVELDNAHYFPEITIFYDDSITLPKSLYPLLDNRQLETIRGGASHTAVLSLDKTNMAVTMEDQPLYDDYGETLFVTNLSVATTLWLRVYWPDRVDPTTELVVDTVYWQTFGYTPDEAHGYLPSTVGFVQTAMQHVSQRVRDLLVPHVDQVDRYLYTSTNPAMKDANDYWQQQRFTEASYLWEYVYEEQKNKTDRAMAAANLAVYNELHDQYDKAIEWVDKSLDLFQEKGGHENTDVAMLKDYRKQLLDRKAVDKTLQQQM</sequence>
<dbReference type="SUPFAM" id="SSF48452">
    <property type="entry name" value="TPR-like"/>
    <property type="match status" value="1"/>
</dbReference>
<dbReference type="AlphaFoldDB" id="A0A921MSG2"/>
<protein>
    <submittedName>
        <fullName evidence="1">Tetratricopeptide repeat protein</fullName>
    </submittedName>
</protein>
<dbReference type="Pfam" id="PF19867">
    <property type="entry name" value="DUF6340"/>
    <property type="match status" value="1"/>
</dbReference>
<reference evidence="1" key="2">
    <citation type="submission" date="2021-09" db="EMBL/GenBank/DDBJ databases">
        <authorList>
            <person name="Gilroy R."/>
        </authorList>
    </citation>
    <scope>NUCLEOTIDE SEQUENCE</scope>
    <source>
        <strain evidence="1">CHK121-7720</strain>
    </source>
</reference>
<evidence type="ECO:0000313" key="1">
    <source>
        <dbReference type="EMBL" id="HJG89818.1"/>
    </source>
</evidence>
<evidence type="ECO:0000313" key="2">
    <source>
        <dbReference type="Proteomes" id="UP000757103"/>
    </source>
</evidence>
<proteinExistence type="predicted"/>
<dbReference type="Proteomes" id="UP000757103">
    <property type="component" value="Unassembled WGS sequence"/>
</dbReference>
<dbReference type="EMBL" id="DYUD01000027">
    <property type="protein sequence ID" value="HJG89818.1"/>
    <property type="molecule type" value="Genomic_DNA"/>
</dbReference>
<organism evidence="1 2">
    <name type="scientific">Barnesiella viscericola</name>
    <dbReference type="NCBI Taxonomy" id="397865"/>
    <lineage>
        <taxon>Bacteria</taxon>
        <taxon>Pseudomonadati</taxon>
        <taxon>Bacteroidota</taxon>
        <taxon>Bacteroidia</taxon>
        <taxon>Bacteroidales</taxon>
        <taxon>Barnesiellaceae</taxon>
        <taxon>Barnesiella</taxon>
    </lineage>
</organism>
<dbReference type="InterPro" id="IPR011990">
    <property type="entry name" value="TPR-like_helical_dom_sf"/>
</dbReference>
<accession>A0A921MSG2</accession>
<gene>
    <name evidence="1" type="ORF">K8U91_10175</name>
</gene>
<dbReference type="Gene3D" id="1.25.40.10">
    <property type="entry name" value="Tetratricopeptide repeat domain"/>
    <property type="match status" value="1"/>
</dbReference>
<dbReference type="InterPro" id="IPR045921">
    <property type="entry name" value="DUF6340"/>
</dbReference>
<comment type="caution">
    <text evidence="1">The sequence shown here is derived from an EMBL/GenBank/DDBJ whole genome shotgun (WGS) entry which is preliminary data.</text>
</comment>
<dbReference type="RefSeq" id="WP_273306876.1">
    <property type="nucleotide sequence ID" value="NZ_CALUJX010000011.1"/>
</dbReference>
<name>A0A921MSG2_9BACT</name>
<reference evidence="1" key="1">
    <citation type="journal article" date="2021" name="PeerJ">
        <title>Extensive microbial diversity within the chicken gut microbiome revealed by metagenomics and culture.</title>
        <authorList>
            <person name="Gilroy R."/>
            <person name="Ravi A."/>
            <person name="Getino M."/>
            <person name="Pursley I."/>
            <person name="Horton D.L."/>
            <person name="Alikhan N.F."/>
            <person name="Baker D."/>
            <person name="Gharbi K."/>
            <person name="Hall N."/>
            <person name="Watson M."/>
            <person name="Adriaenssens E.M."/>
            <person name="Foster-Nyarko E."/>
            <person name="Jarju S."/>
            <person name="Secka A."/>
            <person name="Antonio M."/>
            <person name="Oren A."/>
            <person name="Chaudhuri R.R."/>
            <person name="La Ragione R."/>
            <person name="Hildebrand F."/>
            <person name="Pallen M.J."/>
        </authorList>
    </citation>
    <scope>NUCLEOTIDE SEQUENCE</scope>
    <source>
        <strain evidence="1">CHK121-7720</strain>
    </source>
</reference>